<evidence type="ECO:0000313" key="4">
    <source>
        <dbReference type="EMBL" id="KAA1428277.1"/>
    </source>
</evidence>
<name>A0A5B1M8P3_9ACTN</name>
<gene>
    <name evidence="4" type="ORF">F0U47_04880</name>
</gene>
<dbReference type="PANTHER" id="PTHR43656">
    <property type="entry name" value="BINDING OXIDOREDUCTASE, PUTATIVE (AFU_ORTHOLOGUE AFUA_2G08260)-RELATED"/>
    <property type="match status" value="1"/>
</dbReference>
<dbReference type="Gene3D" id="3.20.20.70">
    <property type="entry name" value="Aldolase class I"/>
    <property type="match status" value="1"/>
</dbReference>
<organism evidence="4 5">
    <name type="scientific">Nocardioides antri</name>
    <dbReference type="NCBI Taxonomy" id="2607659"/>
    <lineage>
        <taxon>Bacteria</taxon>
        <taxon>Bacillati</taxon>
        <taxon>Actinomycetota</taxon>
        <taxon>Actinomycetes</taxon>
        <taxon>Propionibacteriales</taxon>
        <taxon>Nocardioidaceae</taxon>
        <taxon>Nocardioides</taxon>
    </lineage>
</organism>
<dbReference type="InterPro" id="IPR013785">
    <property type="entry name" value="Aldolase_TIM"/>
</dbReference>
<protein>
    <submittedName>
        <fullName evidence="4">NADH:flavin oxidoreductase</fullName>
    </submittedName>
</protein>
<dbReference type="Proteomes" id="UP000324351">
    <property type="component" value="Unassembled WGS sequence"/>
</dbReference>
<sequence length="432" mass="46714">MARRGRKTAVRRTGTSGDRVRLNQTTLRSRTGYSSGVIPSVFSPVDLGPVRLRNRTVKAATFEGRTPYGEVTDELVDYHLAPARGGIGLTTVAYLSVAPEGRTHAEQIVVSPRTRAGLSRLTAAVHAEGAAAAAQVGHAGPVANGRSNGVRAISASAMPSPLSMQMIAAASEKDLTRVTRAYVDAARVLVAARFDVLELHMAHSYLISSFLAPGLNRRKDRWGGPLERRARLARQVARAVREEVGDAVALTAKVSVSDGFRGGVTTDEGVAFARLLEADGHLDALQLSGGSSLMNPMYLFRGETPVAEFAAAMPTVVRWGMRTPVGRSFLKRYAFEEAYFKEKAMRFRQELSMPLMLLGGINRLDTMEQAMADGFDFVAMGRAVLREPDLVNRLQAGVVQEGICTHCNRCMPTIYTGTRCVEWSPGEAIPVV</sequence>
<dbReference type="SUPFAM" id="SSF51395">
    <property type="entry name" value="FMN-linked oxidoreductases"/>
    <property type="match status" value="1"/>
</dbReference>
<evidence type="ECO:0000313" key="5">
    <source>
        <dbReference type="Proteomes" id="UP000324351"/>
    </source>
</evidence>
<keyword evidence="2" id="KW-0560">Oxidoreductase</keyword>
<reference evidence="4 5" key="2">
    <citation type="submission" date="2019-09" db="EMBL/GenBank/DDBJ databases">
        <authorList>
            <person name="Jin C."/>
        </authorList>
    </citation>
    <scope>NUCLEOTIDE SEQUENCE [LARGE SCALE GENOMIC DNA]</scope>
    <source>
        <strain evidence="4 5">BN140041</strain>
    </source>
</reference>
<dbReference type="AlphaFoldDB" id="A0A5B1M8P3"/>
<evidence type="ECO:0000256" key="2">
    <source>
        <dbReference type="ARBA" id="ARBA00023002"/>
    </source>
</evidence>
<evidence type="ECO:0000256" key="1">
    <source>
        <dbReference type="ARBA" id="ARBA00022630"/>
    </source>
</evidence>
<dbReference type="GO" id="GO:0016491">
    <property type="term" value="F:oxidoreductase activity"/>
    <property type="evidence" value="ECO:0007669"/>
    <property type="project" value="UniProtKB-KW"/>
</dbReference>
<dbReference type="GO" id="GO:0010181">
    <property type="term" value="F:FMN binding"/>
    <property type="evidence" value="ECO:0007669"/>
    <property type="project" value="InterPro"/>
</dbReference>
<feature type="domain" description="NADH:flavin oxidoreductase/NADH oxidase N-terminal" evidence="3">
    <location>
        <begin position="41"/>
        <end position="277"/>
    </location>
</feature>
<dbReference type="InterPro" id="IPR051799">
    <property type="entry name" value="NADH_flavin_oxidoreductase"/>
</dbReference>
<proteinExistence type="predicted"/>
<accession>A0A5B1M8P3</accession>
<dbReference type="EMBL" id="VUJW01000002">
    <property type="protein sequence ID" value="KAA1428277.1"/>
    <property type="molecule type" value="Genomic_DNA"/>
</dbReference>
<keyword evidence="1" id="KW-0285">Flavoprotein</keyword>
<evidence type="ECO:0000259" key="3">
    <source>
        <dbReference type="Pfam" id="PF00724"/>
    </source>
</evidence>
<keyword evidence="5" id="KW-1185">Reference proteome</keyword>
<dbReference type="Pfam" id="PF00724">
    <property type="entry name" value="Oxidored_FMN"/>
    <property type="match status" value="1"/>
</dbReference>
<comment type="caution">
    <text evidence="4">The sequence shown here is derived from an EMBL/GenBank/DDBJ whole genome shotgun (WGS) entry which is preliminary data.</text>
</comment>
<reference evidence="4 5" key="1">
    <citation type="submission" date="2019-09" db="EMBL/GenBank/DDBJ databases">
        <title>Nocardioides panacisoli sp. nov., isolated from the soil of a ginseng field.</title>
        <authorList>
            <person name="Cho C."/>
        </authorList>
    </citation>
    <scope>NUCLEOTIDE SEQUENCE [LARGE SCALE GENOMIC DNA]</scope>
    <source>
        <strain evidence="4 5">BN140041</strain>
    </source>
</reference>
<dbReference type="CDD" id="cd02803">
    <property type="entry name" value="OYE_like_FMN_family"/>
    <property type="match status" value="1"/>
</dbReference>
<dbReference type="InterPro" id="IPR001155">
    <property type="entry name" value="OxRdtase_FMN_N"/>
</dbReference>
<dbReference type="PANTHER" id="PTHR43656:SF2">
    <property type="entry name" value="BINDING OXIDOREDUCTASE, PUTATIVE (AFU_ORTHOLOGUE AFUA_2G08260)-RELATED"/>
    <property type="match status" value="1"/>
</dbReference>